<protein>
    <submittedName>
        <fullName evidence="2">Class I SAM-dependent methyltransferase</fullName>
    </submittedName>
</protein>
<gene>
    <name evidence="2" type="ORF">MXD59_18315</name>
</gene>
<dbReference type="InterPro" id="IPR029063">
    <property type="entry name" value="SAM-dependent_MTases_sf"/>
</dbReference>
<dbReference type="Gene3D" id="2.20.25.570">
    <property type="match status" value="1"/>
</dbReference>
<sequence>MVHIDQDDGFLDPAVYGDTIAEAYDGFYSSPDQTVGAPGTGATAADFLYARAGAGPVLELGVGTGRVALPLAAQGVKVIGIEASPRMLARLREKPGGSDLDLKLGDFTELDVPAASLSLIYVVFNTFFMLADQDAQVRCFTSVASALRPGGLFVLEAFVPDVARYDHGQCVQVERLAGESTQLSAAVHDPVAQRIRHRRIVLGPDGVRTYPADLRYVWPSELDLMGRIAGLELAERWAGWAGEPFTATSGYHVSVWRRPSV</sequence>
<dbReference type="SUPFAM" id="SSF53335">
    <property type="entry name" value="S-adenosyl-L-methionine-dependent methyltransferases"/>
    <property type="match status" value="1"/>
</dbReference>
<organism evidence="2 3">
    <name type="scientific">Frankia umida</name>
    <dbReference type="NCBI Taxonomy" id="573489"/>
    <lineage>
        <taxon>Bacteria</taxon>
        <taxon>Bacillati</taxon>
        <taxon>Actinomycetota</taxon>
        <taxon>Actinomycetes</taxon>
        <taxon>Frankiales</taxon>
        <taxon>Frankiaceae</taxon>
        <taxon>Frankia</taxon>
    </lineage>
</organism>
<proteinExistence type="predicted"/>
<reference evidence="2 3" key="1">
    <citation type="submission" date="2022-04" db="EMBL/GenBank/DDBJ databases">
        <title>Genome diversity in the genus Frankia.</title>
        <authorList>
            <person name="Carlos-Shanley C."/>
            <person name="Hahn D."/>
        </authorList>
    </citation>
    <scope>NUCLEOTIDE SEQUENCE [LARGE SCALE GENOMIC DNA]</scope>
    <source>
        <strain evidence="2 3">Ag45/Mut15</strain>
    </source>
</reference>
<dbReference type="CDD" id="cd02440">
    <property type="entry name" value="AdoMet_MTases"/>
    <property type="match status" value="1"/>
</dbReference>
<dbReference type="Pfam" id="PF13649">
    <property type="entry name" value="Methyltransf_25"/>
    <property type="match status" value="1"/>
</dbReference>
<dbReference type="GO" id="GO:0032259">
    <property type="term" value="P:methylation"/>
    <property type="evidence" value="ECO:0007669"/>
    <property type="project" value="UniProtKB-KW"/>
</dbReference>
<feature type="domain" description="Methyltransferase" evidence="1">
    <location>
        <begin position="57"/>
        <end position="151"/>
    </location>
</feature>
<evidence type="ECO:0000259" key="1">
    <source>
        <dbReference type="Pfam" id="PF13649"/>
    </source>
</evidence>
<comment type="caution">
    <text evidence="2">The sequence shown here is derived from an EMBL/GenBank/DDBJ whole genome shotgun (WGS) entry which is preliminary data.</text>
</comment>
<keyword evidence="2" id="KW-0489">Methyltransferase</keyword>
<dbReference type="Proteomes" id="UP001201873">
    <property type="component" value="Unassembled WGS sequence"/>
</dbReference>
<keyword evidence="2" id="KW-0808">Transferase</keyword>
<keyword evidence="3" id="KW-1185">Reference proteome</keyword>
<accession>A0ABT0K1L5</accession>
<dbReference type="GO" id="GO:0008168">
    <property type="term" value="F:methyltransferase activity"/>
    <property type="evidence" value="ECO:0007669"/>
    <property type="project" value="UniProtKB-KW"/>
</dbReference>
<evidence type="ECO:0000313" key="3">
    <source>
        <dbReference type="Proteomes" id="UP001201873"/>
    </source>
</evidence>
<dbReference type="RefSeq" id="WP_248825909.1">
    <property type="nucleotide sequence ID" value="NZ_JALKFT010000020.1"/>
</dbReference>
<dbReference type="Gene3D" id="3.40.50.150">
    <property type="entry name" value="Vaccinia Virus protein VP39"/>
    <property type="match status" value="1"/>
</dbReference>
<evidence type="ECO:0000313" key="2">
    <source>
        <dbReference type="EMBL" id="MCK9877706.1"/>
    </source>
</evidence>
<dbReference type="EMBL" id="JALKFT010000020">
    <property type="protein sequence ID" value="MCK9877706.1"/>
    <property type="molecule type" value="Genomic_DNA"/>
</dbReference>
<dbReference type="InterPro" id="IPR041698">
    <property type="entry name" value="Methyltransf_25"/>
</dbReference>
<name>A0ABT0K1L5_9ACTN</name>